<dbReference type="PROSITE" id="PS00530">
    <property type="entry name" value="RNASE_T2_1"/>
    <property type="match status" value="1"/>
</dbReference>
<organism evidence="5 6">
    <name type="scientific">Sphingobium soli</name>
    <dbReference type="NCBI Taxonomy" id="1591116"/>
    <lineage>
        <taxon>Bacteria</taxon>
        <taxon>Pseudomonadati</taxon>
        <taxon>Pseudomonadota</taxon>
        <taxon>Alphaproteobacteria</taxon>
        <taxon>Sphingomonadales</taxon>
        <taxon>Sphingomonadaceae</taxon>
        <taxon>Sphingobium</taxon>
    </lineage>
</organism>
<dbReference type="PANTHER" id="PTHR11240:SF22">
    <property type="entry name" value="RIBONUCLEASE T2"/>
    <property type="match status" value="1"/>
</dbReference>
<evidence type="ECO:0000256" key="2">
    <source>
        <dbReference type="RuleBase" id="RU004328"/>
    </source>
</evidence>
<accession>A0ABS8GYW3</accession>
<dbReference type="EMBL" id="JAJGNP010000001">
    <property type="protein sequence ID" value="MCC4231465.1"/>
    <property type="molecule type" value="Genomic_DNA"/>
</dbReference>
<evidence type="ECO:0000256" key="4">
    <source>
        <dbReference type="SAM" id="SignalP"/>
    </source>
</evidence>
<keyword evidence="6" id="KW-1185">Reference proteome</keyword>
<dbReference type="InterPro" id="IPR018188">
    <property type="entry name" value="RNase_T2_His_AS_1"/>
</dbReference>
<proteinExistence type="inferred from homology"/>
<dbReference type="InterPro" id="IPR001568">
    <property type="entry name" value="RNase_T2-like"/>
</dbReference>
<name>A0ABS8GYW3_9SPHN</name>
<protein>
    <submittedName>
        <fullName evidence="5">Ribonuclease T</fullName>
    </submittedName>
</protein>
<evidence type="ECO:0000313" key="6">
    <source>
        <dbReference type="Proteomes" id="UP001198830"/>
    </source>
</evidence>
<sequence>MPRLILALLLMLAPSAALAQSAQCRMPATLPRPKAEGPTAKEPKRVLPIGSYTLAISWTPQYCSTARDRGSLQCGGRNGKFGFTLHGLWPDGVGKEWPQYCRPADLVPRDVVRDNLCATPSVQLIQHEWAKHGTCMTTKPELYFNLSRAFYQSLRYPDMAALAQRKTLTVAQFAAAFAAANKRLEPEMLRVTTVRGNWLSEVWICMDRAMEYTRCPAHQGGAPGPSYLRIEPGPSIPVARPARRGASGLAPARKPGLILDLDPKVQPLAKDGKKD</sequence>
<feature type="chain" id="PRO_5045682169" evidence="4">
    <location>
        <begin position="20"/>
        <end position="275"/>
    </location>
</feature>
<keyword evidence="4" id="KW-0732">Signal</keyword>
<comment type="caution">
    <text evidence="5">The sequence shown here is derived from an EMBL/GenBank/DDBJ whole genome shotgun (WGS) entry which is preliminary data.</text>
</comment>
<dbReference type="SUPFAM" id="SSF55895">
    <property type="entry name" value="Ribonuclease Rh-like"/>
    <property type="match status" value="1"/>
</dbReference>
<dbReference type="Proteomes" id="UP001198830">
    <property type="component" value="Unassembled WGS sequence"/>
</dbReference>
<gene>
    <name evidence="5" type="ORF">LL253_02025</name>
</gene>
<dbReference type="InterPro" id="IPR033130">
    <property type="entry name" value="RNase_T2_His_AS_2"/>
</dbReference>
<reference evidence="5 6" key="1">
    <citation type="submission" date="2021-10" db="EMBL/GenBank/DDBJ databases">
        <title>The diversity and Nitrogen Metabolism of Culturable Nitrate-Utilizing Bacteria Within the Oxygen Minimum Zone of the Changjiang (Yangtze River)Estuary.</title>
        <authorList>
            <person name="Zhang D."/>
            <person name="Zheng J."/>
            <person name="Liu S."/>
            <person name="He W."/>
        </authorList>
    </citation>
    <scope>NUCLEOTIDE SEQUENCE [LARGE SCALE GENOMIC DNA]</scope>
    <source>
        <strain evidence="5 6">FXH275-2</strain>
    </source>
</reference>
<dbReference type="Gene3D" id="3.90.730.10">
    <property type="entry name" value="Ribonuclease T2-like"/>
    <property type="match status" value="1"/>
</dbReference>
<evidence type="ECO:0000256" key="1">
    <source>
        <dbReference type="ARBA" id="ARBA00007469"/>
    </source>
</evidence>
<dbReference type="Pfam" id="PF00445">
    <property type="entry name" value="Ribonuclease_T2"/>
    <property type="match status" value="1"/>
</dbReference>
<feature type="region of interest" description="Disordered" evidence="3">
    <location>
        <begin position="239"/>
        <end position="275"/>
    </location>
</feature>
<dbReference type="PANTHER" id="PTHR11240">
    <property type="entry name" value="RIBONUCLEASE T2"/>
    <property type="match status" value="1"/>
</dbReference>
<evidence type="ECO:0000313" key="5">
    <source>
        <dbReference type="EMBL" id="MCC4231465.1"/>
    </source>
</evidence>
<evidence type="ECO:0000256" key="3">
    <source>
        <dbReference type="SAM" id="MobiDB-lite"/>
    </source>
</evidence>
<comment type="similarity">
    <text evidence="1 2">Belongs to the RNase T2 family.</text>
</comment>
<dbReference type="RefSeq" id="WP_228225994.1">
    <property type="nucleotide sequence ID" value="NZ_JAJGNP010000001.1"/>
</dbReference>
<dbReference type="InterPro" id="IPR036430">
    <property type="entry name" value="RNase_T2-like_sf"/>
</dbReference>
<feature type="signal peptide" evidence="4">
    <location>
        <begin position="1"/>
        <end position="19"/>
    </location>
</feature>
<dbReference type="PROSITE" id="PS00531">
    <property type="entry name" value="RNASE_T2_2"/>
    <property type="match status" value="1"/>
</dbReference>